<protein>
    <submittedName>
        <fullName evidence="3">Putative alpha/beta hydrolase</fullName>
    </submittedName>
</protein>
<feature type="domain" description="Serine aminopeptidase S33" evidence="2">
    <location>
        <begin position="40"/>
        <end position="174"/>
    </location>
</feature>
<keyword evidence="3" id="KW-0378">Hydrolase</keyword>
<dbReference type="Proteomes" id="UP000247772">
    <property type="component" value="Unassembled WGS sequence"/>
</dbReference>
<sequence>MHSADPGEARPLAVSITAADGFTLRAYVWRRHALLNADASRAVVIVNSATSVRCHYYFRFGAWLYQQGFDVLVYDYRGIGASQPVALATLDASWLEWGERDFEAVLRYARSMFPGQPIDVVGHSIGGFLIGLAPSNHLIRRVFTVGTQYAYWRDYAPRSMPLMLWKWHVVMPVLTGLVGYFPASWFGWMEDTPRGVAKIWSRGRARFEDTLSKGSLARTPAQRADIVARFGNMHAPILAVSFPDDPFGTVRAIERTLRYFTHCESTHVRIAPASIGERSIGHFAFFHSRFERSLWPLARHWLADGSVIATTPATTHPSPGHAEVESDSPSHAMPVAMPIGTRKQACAVVPIGPGVWTIRKSVTNATAVEKNGERDQRCDRLQ</sequence>
<dbReference type="EMBL" id="QJSQ01000006">
    <property type="protein sequence ID" value="PYE24177.1"/>
    <property type="molecule type" value="Genomic_DNA"/>
</dbReference>
<dbReference type="AlphaFoldDB" id="A0A2V4UIL9"/>
<name>A0A2V4UIL9_9BURK</name>
<dbReference type="RefSeq" id="WP_110854803.1">
    <property type="nucleotide sequence ID" value="NZ_QJSQ01000006.1"/>
</dbReference>
<evidence type="ECO:0000259" key="2">
    <source>
        <dbReference type="Pfam" id="PF12146"/>
    </source>
</evidence>
<gene>
    <name evidence="3" type="ORF">C7410_1066</name>
</gene>
<feature type="region of interest" description="Disordered" evidence="1">
    <location>
        <begin position="312"/>
        <end position="335"/>
    </location>
</feature>
<evidence type="ECO:0000313" key="4">
    <source>
        <dbReference type="Proteomes" id="UP000247772"/>
    </source>
</evidence>
<dbReference type="SUPFAM" id="SSF53474">
    <property type="entry name" value="alpha/beta-Hydrolases"/>
    <property type="match status" value="1"/>
</dbReference>
<dbReference type="InterPro" id="IPR022742">
    <property type="entry name" value="Hydrolase_4"/>
</dbReference>
<reference evidence="3 4" key="1">
    <citation type="submission" date="2018-06" db="EMBL/GenBank/DDBJ databases">
        <title>Genomic Encyclopedia of Type Strains, Phase IV (KMG-V): Genome sequencing to study the core and pangenomes of soil and plant-associated prokaryotes.</title>
        <authorList>
            <person name="Whitman W."/>
        </authorList>
    </citation>
    <scope>NUCLEOTIDE SEQUENCE [LARGE SCALE GENOMIC DNA]</scope>
    <source>
        <strain evidence="3 4">SRCL-318</strain>
    </source>
</reference>
<evidence type="ECO:0000313" key="3">
    <source>
        <dbReference type="EMBL" id="PYE24177.1"/>
    </source>
</evidence>
<comment type="caution">
    <text evidence="3">The sequence shown here is derived from an EMBL/GenBank/DDBJ whole genome shotgun (WGS) entry which is preliminary data.</text>
</comment>
<dbReference type="GO" id="GO:0016787">
    <property type="term" value="F:hydrolase activity"/>
    <property type="evidence" value="ECO:0007669"/>
    <property type="project" value="UniProtKB-KW"/>
</dbReference>
<dbReference type="Gene3D" id="3.40.50.1820">
    <property type="entry name" value="alpha/beta hydrolase"/>
    <property type="match status" value="1"/>
</dbReference>
<evidence type="ECO:0000256" key="1">
    <source>
        <dbReference type="SAM" id="MobiDB-lite"/>
    </source>
</evidence>
<accession>A0A2V4UIL9</accession>
<proteinExistence type="predicted"/>
<dbReference type="Pfam" id="PF12146">
    <property type="entry name" value="Hydrolase_4"/>
    <property type="match status" value="1"/>
</dbReference>
<dbReference type="OrthoDB" id="9785076at2"/>
<organism evidence="3 4">
    <name type="scientific">Paraburkholderia silvatlantica</name>
    <dbReference type="NCBI Taxonomy" id="321895"/>
    <lineage>
        <taxon>Bacteria</taxon>
        <taxon>Pseudomonadati</taxon>
        <taxon>Pseudomonadota</taxon>
        <taxon>Betaproteobacteria</taxon>
        <taxon>Burkholderiales</taxon>
        <taxon>Burkholderiaceae</taxon>
        <taxon>Paraburkholderia</taxon>
    </lineage>
</organism>
<dbReference type="InterPro" id="IPR029058">
    <property type="entry name" value="AB_hydrolase_fold"/>
</dbReference>